<dbReference type="NCBIfam" id="TIGR00150">
    <property type="entry name" value="T6A_YjeE"/>
    <property type="match status" value="1"/>
</dbReference>
<name>A0ABZ2HGF0_9RHOB</name>
<keyword evidence="6" id="KW-0479">Metal-binding</keyword>
<keyword evidence="5" id="KW-0819">tRNA processing</keyword>
<gene>
    <name evidence="11" type="primary">tsaE</name>
    <name evidence="11" type="ORF">RZ517_01030</name>
</gene>
<dbReference type="Pfam" id="PF02367">
    <property type="entry name" value="TsaE"/>
    <property type="match status" value="1"/>
</dbReference>
<comment type="subcellular location">
    <subcellularLocation>
        <location evidence="1">Cytoplasm</location>
    </subcellularLocation>
</comment>
<dbReference type="RefSeq" id="WP_338549638.1">
    <property type="nucleotide sequence ID" value="NZ_CP146069.1"/>
</dbReference>
<evidence type="ECO:0000256" key="7">
    <source>
        <dbReference type="ARBA" id="ARBA00022741"/>
    </source>
</evidence>
<keyword evidence="8" id="KW-0067">ATP-binding</keyword>
<dbReference type="PANTHER" id="PTHR33540">
    <property type="entry name" value="TRNA THREONYLCARBAMOYLADENOSINE BIOSYNTHESIS PROTEIN TSAE"/>
    <property type="match status" value="1"/>
</dbReference>
<reference evidence="11 12" key="1">
    <citation type="submission" date="2023-10" db="EMBL/GenBank/DDBJ databases">
        <title>Roseovarius strain S88 nov., isolated from a marine algae.</title>
        <authorList>
            <person name="Lee M.W."/>
            <person name="Lee J.K."/>
            <person name="Kim J.M."/>
            <person name="Choi D.G."/>
            <person name="Baek J.H."/>
            <person name="Bayburt H."/>
            <person name="Jung J.J."/>
            <person name="Han D.M."/>
            <person name="Jeon C.O."/>
        </authorList>
    </citation>
    <scope>NUCLEOTIDE SEQUENCE [LARGE SCALE GENOMIC DNA]</scope>
    <source>
        <strain evidence="11 12">S88</strain>
    </source>
</reference>
<evidence type="ECO:0000313" key="12">
    <source>
        <dbReference type="Proteomes" id="UP001364156"/>
    </source>
</evidence>
<dbReference type="EMBL" id="CP146069">
    <property type="protein sequence ID" value="WWR46795.1"/>
    <property type="molecule type" value="Genomic_DNA"/>
</dbReference>
<keyword evidence="4" id="KW-0963">Cytoplasm</keyword>
<evidence type="ECO:0000256" key="9">
    <source>
        <dbReference type="ARBA" id="ARBA00022842"/>
    </source>
</evidence>
<sequence length="140" mass="15448">MARRIATHLAPGDTLLLIGEIGAGKTYFARELLSDILLVAEDVPSPTFTIVQTYDSKLGEVWHADLYRLETSSDVIELGLLDAFGDAICLVEWPDRLGEQAPVSALSLAFLAGTHDDERNLILTWQTARWDNLSNEIGHD</sequence>
<evidence type="ECO:0000256" key="1">
    <source>
        <dbReference type="ARBA" id="ARBA00004496"/>
    </source>
</evidence>
<keyword evidence="9" id="KW-0460">Magnesium</keyword>
<evidence type="ECO:0000256" key="5">
    <source>
        <dbReference type="ARBA" id="ARBA00022694"/>
    </source>
</evidence>
<organism evidence="11 12">
    <name type="scientific">Roseovarius phycicola</name>
    <dbReference type="NCBI Taxonomy" id="3080976"/>
    <lineage>
        <taxon>Bacteria</taxon>
        <taxon>Pseudomonadati</taxon>
        <taxon>Pseudomonadota</taxon>
        <taxon>Alphaproteobacteria</taxon>
        <taxon>Rhodobacterales</taxon>
        <taxon>Roseobacteraceae</taxon>
        <taxon>Roseovarius</taxon>
    </lineage>
</organism>
<dbReference type="InterPro" id="IPR027417">
    <property type="entry name" value="P-loop_NTPase"/>
</dbReference>
<evidence type="ECO:0000256" key="4">
    <source>
        <dbReference type="ARBA" id="ARBA00022490"/>
    </source>
</evidence>
<evidence type="ECO:0000256" key="3">
    <source>
        <dbReference type="ARBA" id="ARBA00019010"/>
    </source>
</evidence>
<proteinExistence type="inferred from homology"/>
<dbReference type="Proteomes" id="UP001364156">
    <property type="component" value="Chromosome"/>
</dbReference>
<evidence type="ECO:0000256" key="10">
    <source>
        <dbReference type="ARBA" id="ARBA00032441"/>
    </source>
</evidence>
<comment type="similarity">
    <text evidence="2">Belongs to the TsaE family.</text>
</comment>
<dbReference type="Gene3D" id="3.40.50.300">
    <property type="entry name" value="P-loop containing nucleotide triphosphate hydrolases"/>
    <property type="match status" value="1"/>
</dbReference>
<evidence type="ECO:0000256" key="2">
    <source>
        <dbReference type="ARBA" id="ARBA00007599"/>
    </source>
</evidence>
<evidence type="ECO:0000256" key="8">
    <source>
        <dbReference type="ARBA" id="ARBA00022840"/>
    </source>
</evidence>
<dbReference type="SUPFAM" id="SSF52540">
    <property type="entry name" value="P-loop containing nucleoside triphosphate hydrolases"/>
    <property type="match status" value="1"/>
</dbReference>
<keyword evidence="12" id="KW-1185">Reference proteome</keyword>
<keyword evidence="7" id="KW-0547">Nucleotide-binding</keyword>
<dbReference type="InterPro" id="IPR003442">
    <property type="entry name" value="T6A_TsaE"/>
</dbReference>
<protein>
    <recommendedName>
        <fullName evidence="3">tRNA threonylcarbamoyladenosine biosynthesis protein TsaE</fullName>
    </recommendedName>
    <alternativeName>
        <fullName evidence="10">t(6)A37 threonylcarbamoyladenosine biosynthesis protein TsaE</fullName>
    </alternativeName>
</protein>
<evidence type="ECO:0000256" key="6">
    <source>
        <dbReference type="ARBA" id="ARBA00022723"/>
    </source>
</evidence>
<evidence type="ECO:0000313" key="11">
    <source>
        <dbReference type="EMBL" id="WWR46795.1"/>
    </source>
</evidence>
<dbReference type="PANTHER" id="PTHR33540:SF2">
    <property type="entry name" value="TRNA THREONYLCARBAMOYLADENOSINE BIOSYNTHESIS PROTEIN TSAE"/>
    <property type="match status" value="1"/>
</dbReference>
<accession>A0ABZ2HGF0</accession>